<sequence length="214" mass="24542">MVKLKFLFVTLLMVSTINVWGQENFKVEDFYLPEEGSCVKILGTVKPSQIGKQIVYMPELRSIVTSMMMGETTISTKTVTYYVSQANSIVLNKIKVSDISGQTNTYVLKEDEFAKNPNSIKEDLILPPSEKEKATWTYVDFSGDKLSLESMYEDIVFDGKPLKTIKVVRRIKGTSFCEIYYYGYKKGLIKEDVVKENGQIETLFKLKKIYKLKE</sequence>
<keyword evidence="1" id="KW-0732">Signal</keyword>
<evidence type="ECO:0000256" key="1">
    <source>
        <dbReference type="SAM" id="SignalP"/>
    </source>
</evidence>
<comment type="caution">
    <text evidence="2">The sequence shown here is derived from an EMBL/GenBank/DDBJ whole genome shotgun (WGS) entry which is preliminary data.</text>
</comment>
<feature type="chain" id="PRO_5044261672" evidence="1">
    <location>
        <begin position="22"/>
        <end position="214"/>
    </location>
</feature>
<organism evidence="2 3">
    <name type="scientific">Parabacteroides merdae</name>
    <dbReference type="NCBI Taxonomy" id="46503"/>
    <lineage>
        <taxon>Bacteria</taxon>
        <taxon>Pseudomonadati</taxon>
        <taxon>Bacteroidota</taxon>
        <taxon>Bacteroidia</taxon>
        <taxon>Bacteroidales</taxon>
        <taxon>Tannerellaceae</taxon>
        <taxon>Parabacteroides</taxon>
    </lineage>
</organism>
<dbReference type="Proteomes" id="UP000261088">
    <property type="component" value="Unassembled WGS sequence"/>
</dbReference>
<proteinExistence type="predicted"/>
<gene>
    <name evidence="2" type="ORF">DXB61_15930</name>
</gene>
<evidence type="ECO:0000313" key="2">
    <source>
        <dbReference type="EMBL" id="RGN47477.1"/>
    </source>
</evidence>
<protein>
    <submittedName>
        <fullName evidence="2">Uncharacterized protein</fullName>
    </submittedName>
</protein>
<evidence type="ECO:0000313" key="3">
    <source>
        <dbReference type="Proteomes" id="UP000261088"/>
    </source>
</evidence>
<feature type="signal peptide" evidence="1">
    <location>
        <begin position="1"/>
        <end position="21"/>
    </location>
</feature>
<dbReference type="RefSeq" id="WP_122122599.1">
    <property type="nucleotide sequence ID" value="NZ_JBCHGO010000018.1"/>
</dbReference>
<reference evidence="2 3" key="1">
    <citation type="submission" date="2018-08" db="EMBL/GenBank/DDBJ databases">
        <title>A genome reference for cultivated species of the human gut microbiota.</title>
        <authorList>
            <person name="Zou Y."/>
            <person name="Xue W."/>
            <person name="Luo G."/>
        </authorList>
    </citation>
    <scope>NUCLEOTIDE SEQUENCE [LARGE SCALE GENOMIC DNA]</scope>
    <source>
        <strain evidence="2 3">OM05-11AA</strain>
    </source>
</reference>
<dbReference type="AlphaFoldDB" id="A0AB37LRI2"/>
<name>A0AB37LRI2_9BACT</name>
<dbReference type="EMBL" id="QSUP01000027">
    <property type="protein sequence ID" value="RGN47477.1"/>
    <property type="molecule type" value="Genomic_DNA"/>
</dbReference>
<accession>A0AB37LRI2</accession>